<accession>A0AA39VIV5</accession>
<gene>
    <name evidence="1" type="ORF">LWI29_011590</name>
</gene>
<organism evidence="1 2">
    <name type="scientific">Acer saccharum</name>
    <name type="common">Sugar maple</name>
    <dbReference type="NCBI Taxonomy" id="4024"/>
    <lineage>
        <taxon>Eukaryota</taxon>
        <taxon>Viridiplantae</taxon>
        <taxon>Streptophyta</taxon>
        <taxon>Embryophyta</taxon>
        <taxon>Tracheophyta</taxon>
        <taxon>Spermatophyta</taxon>
        <taxon>Magnoliopsida</taxon>
        <taxon>eudicotyledons</taxon>
        <taxon>Gunneridae</taxon>
        <taxon>Pentapetalae</taxon>
        <taxon>rosids</taxon>
        <taxon>malvids</taxon>
        <taxon>Sapindales</taxon>
        <taxon>Sapindaceae</taxon>
        <taxon>Hippocastanoideae</taxon>
        <taxon>Acereae</taxon>
        <taxon>Acer</taxon>
    </lineage>
</organism>
<dbReference type="Gene3D" id="3.20.20.100">
    <property type="entry name" value="NADP-dependent oxidoreductase domain"/>
    <property type="match status" value="1"/>
</dbReference>
<protein>
    <recommendedName>
        <fullName evidence="3">Sorbitol-6-phosphate dehydrogenase</fullName>
    </recommendedName>
</protein>
<dbReference type="InterPro" id="IPR036812">
    <property type="entry name" value="NAD(P)_OxRdtase_dom_sf"/>
</dbReference>
<name>A0AA39VIV5_ACESA</name>
<reference evidence="1" key="1">
    <citation type="journal article" date="2022" name="Plant J.">
        <title>Strategies of tolerance reflected in two North American maple genomes.</title>
        <authorList>
            <person name="McEvoy S.L."/>
            <person name="Sezen U.U."/>
            <person name="Trouern-Trend A."/>
            <person name="McMahon S.M."/>
            <person name="Schaberg P.G."/>
            <person name="Yang J."/>
            <person name="Wegrzyn J.L."/>
            <person name="Swenson N.G."/>
        </authorList>
    </citation>
    <scope>NUCLEOTIDE SEQUENCE</scope>
    <source>
        <strain evidence="1">NS2018</strain>
    </source>
</reference>
<evidence type="ECO:0000313" key="1">
    <source>
        <dbReference type="EMBL" id="KAK0581231.1"/>
    </source>
</evidence>
<sequence>MALTLNSGFKMPIIGLGVWRMEGKEIRDLIINAINIGYRHFDCAGESSIAEEGFWHGGIESTATARVAIQIEDRDGGAWSGGG</sequence>
<proteinExistence type="predicted"/>
<comment type="caution">
    <text evidence="1">The sequence shown here is derived from an EMBL/GenBank/DDBJ whole genome shotgun (WGS) entry which is preliminary data.</text>
</comment>
<dbReference type="Proteomes" id="UP001168877">
    <property type="component" value="Unassembled WGS sequence"/>
</dbReference>
<reference evidence="1" key="2">
    <citation type="submission" date="2023-06" db="EMBL/GenBank/DDBJ databases">
        <authorList>
            <person name="Swenson N.G."/>
            <person name="Wegrzyn J.L."/>
            <person name="Mcevoy S.L."/>
        </authorList>
    </citation>
    <scope>NUCLEOTIDE SEQUENCE</scope>
    <source>
        <strain evidence="1">NS2018</strain>
        <tissue evidence="1">Leaf</tissue>
    </source>
</reference>
<dbReference type="SUPFAM" id="SSF51430">
    <property type="entry name" value="NAD(P)-linked oxidoreductase"/>
    <property type="match status" value="1"/>
</dbReference>
<dbReference type="EMBL" id="JAUESC010000384">
    <property type="protein sequence ID" value="KAK0581231.1"/>
    <property type="molecule type" value="Genomic_DNA"/>
</dbReference>
<keyword evidence="2" id="KW-1185">Reference proteome</keyword>
<evidence type="ECO:0008006" key="3">
    <source>
        <dbReference type="Google" id="ProtNLM"/>
    </source>
</evidence>
<dbReference type="AlphaFoldDB" id="A0AA39VIV5"/>
<evidence type="ECO:0000313" key="2">
    <source>
        <dbReference type="Proteomes" id="UP001168877"/>
    </source>
</evidence>